<dbReference type="OrthoDB" id="5396647at2"/>
<comment type="caution">
    <text evidence="2">The sequence shown here is derived from an EMBL/GenBank/DDBJ whole genome shotgun (WGS) entry which is preliminary data.</text>
</comment>
<gene>
    <name evidence="2" type="ORF">ET418_02925</name>
</gene>
<reference evidence="2 3" key="1">
    <citation type="submission" date="2019-04" db="EMBL/GenBank/DDBJ databases">
        <title>Geobacter ruber sp. nov., ferric-reducing bacteria isolated from paddy soil.</title>
        <authorList>
            <person name="Xu Z."/>
            <person name="Masuda Y."/>
            <person name="Itoh H."/>
            <person name="Senoo K."/>
        </authorList>
    </citation>
    <scope>NUCLEOTIDE SEQUENCE [LARGE SCALE GENOMIC DNA]</scope>
    <source>
        <strain evidence="2 3">Red88</strain>
    </source>
</reference>
<dbReference type="AlphaFoldDB" id="A0A5A9XLF6"/>
<keyword evidence="3" id="KW-1185">Reference proteome</keyword>
<proteinExistence type="predicted"/>
<sequence length="215" mass="23810">MNRQRLILFILLVALAAAVIWSFWATPRPKVAPPVKNAPGQRGAAARDASGRTAPAPALPSDSRIVRLDLLGRGQEVFKGYRRDIFRPIFVDELKIMQNKAAALKVVKPPPLPPLPPPPPPSRIVPALTPAEERAQQNRRELARFIFKGFLSKDQQKTIFLSKDGAILLVKKGDIFERRYRAASISDQSLTIQVTDTGEEIVIPLMENLSLKAVP</sequence>
<evidence type="ECO:0000256" key="1">
    <source>
        <dbReference type="SAM" id="MobiDB-lite"/>
    </source>
</evidence>
<dbReference type="EMBL" id="SRSD01000002">
    <property type="protein sequence ID" value="KAA0893936.1"/>
    <property type="molecule type" value="Genomic_DNA"/>
</dbReference>
<accession>A0A5A9XLF6</accession>
<evidence type="ECO:0008006" key="4">
    <source>
        <dbReference type="Google" id="ProtNLM"/>
    </source>
</evidence>
<evidence type="ECO:0000313" key="3">
    <source>
        <dbReference type="Proteomes" id="UP000324298"/>
    </source>
</evidence>
<organism evidence="2 3">
    <name type="scientific">Oryzomonas rubra</name>
    <dbReference type="NCBI Taxonomy" id="2509454"/>
    <lineage>
        <taxon>Bacteria</taxon>
        <taxon>Pseudomonadati</taxon>
        <taxon>Thermodesulfobacteriota</taxon>
        <taxon>Desulfuromonadia</taxon>
        <taxon>Geobacterales</taxon>
        <taxon>Geobacteraceae</taxon>
        <taxon>Oryzomonas</taxon>
    </lineage>
</organism>
<feature type="region of interest" description="Disordered" evidence="1">
    <location>
        <begin position="32"/>
        <end position="58"/>
    </location>
</feature>
<dbReference type="Proteomes" id="UP000324298">
    <property type="component" value="Unassembled WGS sequence"/>
</dbReference>
<evidence type="ECO:0000313" key="2">
    <source>
        <dbReference type="EMBL" id="KAA0893936.1"/>
    </source>
</evidence>
<name>A0A5A9XLF6_9BACT</name>
<protein>
    <recommendedName>
        <fullName evidence="4">Type II secretion system protein PulP</fullName>
    </recommendedName>
</protein>
<dbReference type="RefSeq" id="WP_149306095.1">
    <property type="nucleotide sequence ID" value="NZ_SRSD01000002.1"/>
</dbReference>